<feature type="binding site" evidence="6">
    <location>
        <position position="402"/>
    </location>
    <ligand>
        <name>alpha-maltose 1-phosphate</name>
        <dbReference type="ChEBI" id="CHEBI:63576"/>
    </ligand>
</feature>
<dbReference type="Pfam" id="PF21702">
    <property type="entry name" value="GLGE_C"/>
    <property type="match status" value="1"/>
</dbReference>
<keyword evidence="4 6" id="KW-0119">Carbohydrate metabolism</keyword>
<evidence type="ECO:0000256" key="1">
    <source>
        <dbReference type="ARBA" id="ARBA00011738"/>
    </source>
</evidence>
<evidence type="ECO:0000313" key="10">
    <source>
        <dbReference type="Proteomes" id="UP001565927"/>
    </source>
</evidence>
<feature type="compositionally biased region" description="Basic and acidic residues" evidence="7">
    <location>
        <begin position="165"/>
        <end position="176"/>
    </location>
</feature>
<dbReference type="InterPro" id="IPR017853">
    <property type="entry name" value="GH"/>
</dbReference>
<organism evidence="9 10">
    <name type="scientific">Kineococcus halophytocola</name>
    <dbReference type="NCBI Taxonomy" id="3234027"/>
    <lineage>
        <taxon>Bacteria</taxon>
        <taxon>Bacillati</taxon>
        <taxon>Actinomycetota</taxon>
        <taxon>Actinomycetes</taxon>
        <taxon>Kineosporiales</taxon>
        <taxon>Kineosporiaceae</taxon>
        <taxon>Kineococcus</taxon>
    </lineage>
</organism>
<reference evidence="9 10" key="1">
    <citation type="submission" date="2024-07" db="EMBL/GenBank/DDBJ databases">
        <authorList>
            <person name="Thanompreechachai J."/>
            <person name="Duangmal K."/>
        </authorList>
    </citation>
    <scope>NUCLEOTIDE SEQUENCE [LARGE SCALE GENOMIC DNA]</scope>
    <source>
        <strain evidence="9 10">LSe6-4</strain>
    </source>
</reference>
<feature type="active site" description="Proton donor" evidence="6">
    <location>
        <position position="430"/>
    </location>
</feature>
<evidence type="ECO:0000259" key="8">
    <source>
        <dbReference type="SMART" id="SM00642"/>
    </source>
</evidence>
<evidence type="ECO:0000256" key="2">
    <source>
        <dbReference type="ARBA" id="ARBA00022676"/>
    </source>
</evidence>
<feature type="binding site" evidence="6">
    <location>
        <position position="366"/>
    </location>
    <ligand>
        <name>alpha-maltose 1-phosphate</name>
        <dbReference type="ChEBI" id="CHEBI:63576"/>
    </ligand>
</feature>
<dbReference type="InterPro" id="IPR021828">
    <property type="entry name" value="GlgE_dom_N/S"/>
</dbReference>
<sequence length="674" mass="75473">MRRSPATGSPADARGPVVGRIPVLDVQPVVDGGRWPTQAVPGELIPVSATVFREGHDAVAATAVLVRPDGTEGPSVRMTCVNPGRDAYVATLSPDAEGLWGLRVEGWSDPYGTWDHDATIKVEAGVDVALMLEEGARLLERAAAQEGRPEQDAAVLHEAATGLRDTSRGDRERLDAGRTEQVRAVLDRLPVRELLSPSATYPVRVERTLAAFSAWYEFFPRSEGARLDEETGRWTSGTFRTAAERLPAIKEMGFDIAYLTPIHPIGRVNRKGPNNTLTAGPLDPGSPYAIGAAEGGHDALHPDLGTFEDFDVFVGRARELGLEVAMDIALQCAPDHPWVTEHPEWFTTRADGSIAFAENPPKKYQDIYPLNFDNDPAGIYAEVKRMVLLWVEHGVTLFRVDNPHTKPVEFWEWLIAEVNAEHPEVVWLAEAFTKPAMMHTLAKVGFQQSYSYFAWRNQAWELREYLEQLTTESAHYMIPSFWPTTHDILTPTMQYGGPPVFKLRAVLAALLSPSWGIYTGYELIEHAARPGAEEQLDNEKYQYRPRDFAQAEREGWSLAPYLTTLNRVRRQHPALQQLRGTVFHPTDDENVLCFSRRRVEADGTEDLVLVVVNLDPHAARETTVHLDMAALGRQWWDRFTVRDEITGAEFEWGEHDYVRLDPYVEPAHVFHVTG</sequence>
<dbReference type="InterPro" id="IPR006047">
    <property type="entry name" value="GH13_cat_dom"/>
</dbReference>
<dbReference type="SMART" id="SM00642">
    <property type="entry name" value="Aamy"/>
    <property type="match status" value="1"/>
</dbReference>
<dbReference type="InterPro" id="IPR013783">
    <property type="entry name" value="Ig-like_fold"/>
</dbReference>
<protein>
    <recommendedName>
        <fullName evidence="6">Alpha-1,4-glucan:maltose-1-phosphate maltosyltransferase</fullName>
        <shortName evidence="6">GMPMT</shortName>
        <ecNumber evidence="6">2.4.99.16</ecNumber>
    </recommendedName>
    <alternativeName>
        <fullName evidence="6">(1-&gt;4)-alpha-D-glucan:maltose-1-phosphate alpha-D-maltosyltransferase</fullName>
    </alternativeName>
</protein>
<dbReference type="Gene3D" id="2.60.40.10">
    <property type="entry name" value="Immunoglobulins"/>
    <property type="match status" value="1"/>
</dbReference>
<dbReference type="InterPro" id="IPR013780">
    <property type="entry name" value="Glyco_hydro_b"/>
</dbReference>
<keyword evidence="10" id="KW-1185">Reference proteome</keyword>
<proteinExistence type="inferred from homology"/>
<feature type="binding site" evidence="6">
    <location>
        <position position="271"/>
    </location>
    <ligand>
        <name>alpha-maltose 1-phosphate</name>
        <dbReference type="ChEBI" id="CHEBI:63576"/>
    </ligand>
</feature>
<feature type="site" description="Transition state stabilizer" evidence="6">
    <location>
        <position position="487"/>
    </location>
</feature>
<feature type="binding site" evidence="6">
    <location>
        <position position="331"/>
    </location>
    <ligand>
        <name>alpha-maltose 1-phosphate</name>
        <dbReference type="ChEBI" id="CHEBI:63576"/>
    </ligand>
</feature>
<gene>
    <name evidence="6" type="primary">glgE</name>
    <name evidence="9" type="ORF">AB2L27_16415</name>
</gene>
<feature type="domain" description="Glycosyl hydrolase family 13 catalytic" evidence="8">
    <location>
        <begin position="213"/>
        <end position="550"/>
    </location>
</feature>
<dbReference type="InterPro" id="IPR026585">
    <property type="entry name" value="GlgE"/>
</dbReference>
<keyword evidence="3 6" id="KW-0808">Transferase</keyword>
<evidence type="ECO:0000256" key="7">
    <source>
        <dbReference type="SAM" id="MobiDB-lite"/>
    </source>
</evidence>
<dbReference type="InterPro" id="IPR049171">
    <property type="entry name" value="GLGE_C"/>
</dbReference>
<dbReference type="Pfam" id="PF11896">
    <property type="entry name" value="GlgE_dom_N_S"/>
    <property type="match status" value="1"/>
</dbReference>
<dbReference type="PANTHER" id="PTHR47786:SF2">
    <property type="entry name" value="GLYCOSYL HYDROLASE FAMILY 13 CATALYTIC DOMAIN-CONTAINING PROTEIN"/>
    <property type="match status" value="1"/>
</dbReference>
<dbReference type="PANTHER" id="PTHR47786">
    <property type="entry name" value="ALPHA-1,4-GLUCAN:MALTOSE-1-PHOSPHATE MALTOSYLTRANSFERASE"/>
    <property type="match status" value="1"/>
</dbReference>
<dbReference type="Gene3D" id="3.20.20.80">
    <property type="entry name" value="Glycosidases"/>
    <property type="match status" value="1"/>
</dbReference>
<comment type="caution">
    <text evidence="9">The sequence shown here is derived from an EMBL/GenBank/DDBJ whole genome shotgun (WGS) entry which is preliminary data.</text>
</comment>
<name>A0ABV4H459_9ACTN</name>
<dbReference type="Gene3D" id="2.60.40.1180">
    <property type="entry name" value="Golgi alpha-mannosidase II"/>
    <property type="match status" value="1"/>
</dbReference>
<evidence type="ECO:0000256" key="3">
    <source>
        <dbReference type="ARBA" id="ARBA00022679"/>
    </source>
</evidence>
<accession>A0ABV4H459</accession>
<dbReference type="RefSeq" id="WP_370442572.1">
    <property type="nucleotide sequence ID" value="NZ_JBGFTU010000020.1"/>
</dbReference>
<feature type="region of interest" description="Disordered" evidence="7">
    <location>
        <begin position="147"/>
        <end position="176"/>
    </location>
</feature>
<dbReference type="Gene3D" id="1.20.58.80">
    <property type="entry name" value="Phosphotransferase system, lactose/cellobiose-type IIA subunit"/>
    <property type="match status" value="1"/>
</dbReference>
<dbReference type="SUPFAM" id="SSF51445">
    <property type="entry name" value="(Trans)glycosidases"/>
    <property type="match status" value="1"/>
</dbReference>
<dbReference type="EMBL" id="JBGFTU010000020">
    <property type="protein sequence ID" value="MEZ0166346.1"/>
    <property type="molecule type" value="Genomic_DNA"/>
</dbReference>
<evidence type="ECO:0000313" key="9">
    <source>
        <dbReference type="EMBL" id="MEZ0166346.1"/>
    </source>
</evidence>
<evidence type="ECO:0000256" key="6">
    <source>
        <dbReference type="HAMAP-Rule" id="MF_02124"/>
    </source>
</evidence>
<dbReference type="HAMAP" id="MF_02124">
    <property type="entry name" value="GlgE"/>
    <property type="match status" value="1"/>
</dbReference>
<comment type="catalytic activity">
    <reaction evidence="5 6">
        <text>alpha-maltose 1-phosphate + [(1-&gt;4)-alpha-D-glucosyl](n) = [(1-&gt;4)-alpha-D-glucosyl](n+2) + phosphate</text>
        <dbReference type="Rhea" id="RHEA:42692"/>
        <dbReference type="Rhea" id="RHEA-COMP:9584"/>
        <dbReference type="Rhea" id="RHEA-COMP:10183"/>
        <dbReference type="ChEBI" id="CHEBI:15444"/>
        <dbReference type="ChEBI" id="CHEBI:43474"/>
        <dbReference type="ChEBI" id="CHEBI:63576"/>
        <dbReference type="EC" id="2.4.99.16"/>
    </reaction>
</comment>
<feature type="active site" description="Nucleophile" evidence="6">
    <location>
        <position position="401"/>
    </location>
</feature>
<dbReference type="CDD" id="cd11344">
    <property type="entry name" value="AmyAc_GlgE_like"/>
    <property type="match status" value="1"/>
</dbReference>
<evidence type="ECO:0000256" key="5">
    <source>
        <dbReference type="ARBA" id="ARBA00048735"/>
    </source>
</evidence>
<keyword evidence="2 6" id="KW-0328">Glycosyltransferase</keyword>
<comment type="function">
    <text evidence="6">Maltosyltransferase that uses maltose 1-phosphate (M1P) as the sugar donor to elongate linear or branched alpha-(1-&gt;4)-glucans. Is involved in a branched alpha-glucan biosynthetic pathway from trehalose, together with TreS, Mak and GlgB.</text>
</comment>
<comment type="subunit">
    <text evidence="1 6">Homodimer.</text>
</comment>
<feature type="binding site" evidence="6">
    <location>
        <begin position="540"/>
        <end position="541"/>
    </location>
    <ligand>
        <name>alpha-maltose 1-phosphate</name>
        <dbReference type="ChEBI" id="CHEBI:63576"/>
    </ligand>
</feature>
<evidence type="ECO:0000256" key="4">
    <source>
        <dbReference type="ARBA" id="ARBA00023277"/>
    </source>
</evidence>
<comment type="similarity">
    <text evidence="6">Belongs to the glycosyl hydrolase 13 family. GlgE subfamily.</text>
</comment>
<dbReference type="Proteomes" id="UP001565927">
    <property type="component" value="Unassembled WGS sequence"/>
</dbReference>
<dbReference type="EC" id="2.4.99.16" evidence="6"/>